<dbReference type="EMBL" id="BOVK01000003">
    <property type="protein sequence ID" value="GIQ67407.1"/>
    <property type="molecule type" value="Genomic_DNA"/>
</dbReference>
<accession>A0A8J4H0Y2</accession>
<gene>
    <name evidence="1" type="ORF">XYCOK13_02310</name>
</gene>
<sequence>MIVEPEVSRLEKLERYYNHFNVENRYGLSFPEFKRKVDEGTWAQYLEERMTLPQHVRELCSSR</sequence>
<dbReference type="AlphaFoldDB" id="A0A8J4H0Y2"/>
<dbReference type="Proteomes" id="UP000677918">
    <property type="component" value="Unassembled WGS sequence"/>
</dbReference>
<name>A0A8J4H0Y2_9BACL</name>
<keyword evidence="2" id="KW-1185">Reference proteome</keyword>
<protein>
    <submittedName>
        <fullName evidence="1">Uncharacterized protein</fullName>
    </submittedName>
</protein>
<evidence type="ECO:0000313" key="1">
    <source>
        <dbReference type="EMBL" id="GIQ67407.1"/>
    </source>
</evidence>
<comment type="caution">
    <text evidence="1">The sequence shown here is derived from an EMBL/GenBank/DDBJ whole genome shotgun (WGS) entry which is preliminary data.</text>
</comment>
<evidence type="ECO:0000313" key="2">
    <source>
        <dbReference type="Proteomes" id="UP000677918"/>
    </source>
</evidence>
<organism evidence="1 2">
    <name type="scientific">Xylanibacillus composti</name>
    <dbReference type="NCBI Taxonomy" id="1572762"/>
    <lineage>
        <taxon>Bacteria</taxon>
        <taxon>Bacillati</taxon>
        <taxon>Bacillota</taxon>
        <taxon>Bacilli</taxon>
        <taxon>Bacillales</taxon>
        <taxon>Paenibacillaceae</taxon>
        <taxon>Xylanibacillus</taxon>
    </lineage>
</organism>
<reference evidence="1" key="1">
    <citation type="submission" date="2021-04" db="EMBL/GenBank/DDBJ databases">
        <title>Draft genome sequence of Xylanibacillus composti strain K13.</title>
        <authorList>
            <person name="Uke A."/>
            <person name="Chhe C."/>
            <person name="Baramee S."/>
            <person name="Kosugi A."/>
        </authorList>
    </citation>
    <scope>NUCLEOTIDE SEQUENCE</scope>
    <source>
        <strain evidence="1">K13</strain>
    </source>
</reference>
<proteinExistence type="predicted"/>